<feature type="region of interest" description="Disordered" evidence="1">
    <location>
        <begin position="127"/>
        <end position="149"/>
    </location>
</feature>
<keyword evidence="3" id="KW-1185">Reference proteome</keyword>
<evidence type="ECO:0000313" key="3">
    <source>
        <dbReference type="Proteomes" id="UP001327560"/>
    </source>
</evidence>
<evidence type="ECO:0000256" key="1">
    <source>
        <dbReference type="SAM" id="MobiDB-lite"/>
    </source>
</evidence>
<dbReference type="Proteomes" id="UP001327560">
    <property type="component" value="Chromosome 8"/>
</dbReference>
<sequence length="149" mass="17459">MSHEDLPYLVGKIGSWQPQMRVSKIEYECQHQWKYCAEVPADKMNCRNCKRYIDRIHIAHCEGCNMTLCRMCTLHCYDLKFPSGNTRPIIRRVDLHTLCQKQGDFIKSQQKEIDRLEELVKSPEFRLSEKAPSSSEFTSSSFSLNFGFE</sequence>
<protein>
    <submittedName>
        <fullName evidence="2">Polyprotein</fullName>
    </submittedName>
</protein>
<evidence type="ECO:0000313" key="2">
    <source>
        <dbReference type="EMBL" id="WOL18440.1"/>
    </source>
</evidence>
<reference evidence="2 3" key="1">
    <citation type="submission" date="2023-10" db="EMBL/GenBank/DDBJ databases">
        <title>Chromosome-scale genome assembly provides insights into flower coloration mechanisms of Canna indica.</title>
        <authorList>
            <person name="Li C."/>
        </authorList>
    </citation>
    <scope>NUCLEOTIDE SEQUENCE [LARGE SCALE GENOMIC DNA]</scope>
    <source>
        <tissue evidence="2">Flower</tissue>
    </source>
</reference>
<proteinExistence type="predicted"/>
<name>A0AAQ3L1B2_9LILI</name>
<dbReference type="EMBL" id="CP136897">
    <property type="protein sequence ID" value="WOL18440.1"/>
    <property type="molecule type" value="Genomic_DNA"/>
</dbReference>
<accession>A0AAQ3L1B2</accession>
<feature type="compositionally biased region" description="Low complexity" evidence="1">
    <location>
        <begin position="133"/>
        <end position="143"/>
    </location>
</feature>
<organism evidence="2 3">
    <name type="scientific">Canna indica</name>
    <name type="common">Indian-shot</name>
    <dbReference type="NCBI Taxonomy" id="4628"/>
    <lineage>
        <taxon>Eukaryota</taxon>
        <taxon>Viridiplantae</taxon>
        <taxon>Streptophyta</taxon>
        <taxon>Embryophyta</taxon>
        <taxon>Tracheophyta</taxon>
        <taxon>Spermatophyta</taxon>
        <taxon>Magnoliopsida</taxon>
        <taxon>Liliopsida</taxon>
        <taxon>Zingiberales</taxon>
        <taxon>Cannaceae</taxon>
        <taxon>Canna</taxon>
    </lineage>
</organism>
<gene>
    <name evidence="2" type="ORF">Cni_G27235</name>
</gene>
<dbReference type="AlphaFoldDB" id="A0AAQ3L1B2"/>